<gene>
    <name evidence="1" type="ORF">KO493_12665</name>
</gene>
<organism evidence="1 2">
    <name type="scientific">Pseudotamlana agarivorans</name>
    <dbReference type="NCBI Taxonomy" id="481183"/>
    <lineage>
        <taxon>Bacteria</taxon>
        <taxon>Pseudomonadati</taxon>
        <taxon>Bacteroidota</taxon>
        <taxon>Flavobacteriia</taxon>
        <taxon>Flavobacteriales</taxon>
        <taxon>Flavobacteriaceae</taxon>
        <taxon>Pseudotamlana</taxon>
    </lineage>
</organism>
<proteinExistence type="predicted"/>
<name>A0ACC5UB75_9FLAO</name>
<comment type="caution">
    <text evidence="1">The sequence shown here is derived from an EMBL/GenBank/DDBJ whole genome shotgun (WGS) entry which is preliminary data.</text>
</comment>
<evidence type="ECO:0000313" key="1">
    <source>
        <dbReference type="EMBL" id="MBU2951551.1"/>
    </source>
</evidence>
<evidence type="ECO:0000313" key="2">
    <source>
        <dbReference type="Proteomes" id="UP001647509"/>
    </source>
</evidence>
<accession>A0ACC5UB75</accession>
<dbReference type="Proteomes" id="UP001647509">
    <property type="component" value="Unassembled WGS sequence"/>
</dbReference>
<protein>
    <submittedName>
        <fullName evidence="1">Uncharacterized protein</fullName>
    </submittedName>
</protein>
<reference evidence="1" key="1">
    <citation type="submission" date="2021-05" db="EMBL/GenBank/DDBJ databases">
        <title>Draft genomes of bacteria isolated from model marine particles.</title>
        <authorList>
            <person name="Datta M.S."/>
            <person name="Schwartzman J.A."/>
            <person name="Enke T.N."/>
            <person name="Saavedra J."/>
            <person name="Cermak N."/>
            <person name="Cordero O.X."/>
        </authorList>
    </citation>
    <scope>NUCLEOTIDE SEQUENCE</scope>
    <source>
        <strain evidence="1">I2M19</strain>
    </source>
</reference>
<keyword evidence="2" id="KW-1185">Reference proteome</keyword>
<dbReference type="EMBL" id="JAHKPD010000018">
    <property type="protein sequence ID" value="MBU2951551.1"/>
    <property type="molecule type" value="Genomic_DNA"/>
</dbReference>
<sequence length="1831" mass="205239">MKYFSRVLMFAILALSGCKDNSNDNLNNIQKFKDYIFEVTSGVVSSKTEVNVVLMSPMKDISSEVELDNSILKVSPKVPGKVVALNNRTIAFIPEQKFESDTRYTFKLDLGAIQDVSNDYKTFVFDIKTIKQDFQVVTNNLESYSRDWQYLNGTLRSSDDILKAVAEKLIKVKQKGKLLPVKILTEPIEGNSFKFKIDSIQRFEKDSPIEIEWDGSDFDIDTEGDYTFNIPGKNNFEVIDINVFDENKYVEINFSDPVKRNFNLDGFITIGDRDNLSFSIIKNVVRVYVGDIKESETLTIHSGIINLYGYKLKRSLKKEITFEDIKPQVKLLQNGTILPTSENLKFNFEAVNLKAVDITIIKIFEGNILQFLQNNNLKGKDELLRVARPIAKKTINLSKYGTDLSNWKSYAVDLKEIINPDPGAIYRVELSFKKQYSNFKCQNDDDSEIVETVINYDQEETENSNWDNSYYSETGNEYHWRASDNPCEHSYYRNKKVSSNILASNIGVIVKQGSNNNYFIAVSDIITTNPISDAEVHFYNYQQQLIGKQKTNSEGKLTFPASSKAYFAVVTKNKISTYVKLNDGNALSVSKFDVNGAKLKRGLKGFIYGERGVWRPGDTLHLSFMLNDKNNKLPENHPVKLEVFEPAGSLYFSAVNTHGLNNFYKFLVPTNSDSYTGSWMAKVSVGGAVFTKKLRIEFIKPNRLKIKTSIPDKVITNREVNGNLEATWLHGAIAKNLQADVTVTFNSIKTSFKAFPSYEFDDPTKTFSGKEQTVFNNTIDSDGKAKFSFHPSTGNSAPGLLKATFVSKVYEEGGDFSTDAFSTNYASYSSYVGLLTPKGDAARDMLLTDTKHKFEIATVDAYGKPKAAENIKATIFKVNYNWWWNEDEDNLSSFDTSSDKKEVFSATVSTNSVGKGTFNFELKYPEWGRYLVYVYNKESGHSTGKTVFIDWPGWAGKARKGDPSAATMLSFSTDKTDYKVGDKALVTFPSSGSGRALVTVENGSGVIKSLWVKADKGDTKFELPITTDMTPNVYINISLLQNHNNTKNDLPIRMFGLAGINVENPETKLEPKINMPDVLAPEKDVTIKVSEAKGVPMTYSIAIVDEGLLDLTRFKTPNPWGVFYQKEALGVKTWDIYDDVIGAFGGNINQVFSIGGDGMLHASKNKKANRFKPVVIYKGPFKLDANKTETHKIKIPKYIGAVKTMVVAHNPDLEAYGSSEKSTPVRKPLMVLASIARKVAPGEKVRIPVTVFAMENKIKNVNVSIKLNDVFKIIGKSTKSLYFSSPDEKMAYFDVEVLKDGIGEIEIHVNGHGEKASYKLELDAFNPNPKSLETTSVAVEPNGLQAITFDTFGVEGTNGAKLEISAFPSIDFTSRLEYLITYPHGCVEQTTSAAFPQLYINDIFKISETKKDETQKNIQHAIDKLAKFQKSNGGFSYWQNQNYANDWATSYVGHFLIEAEKKGFVLPLNFKTRWVKYQETEAKRWSTSSNELAQAYRLYTLALAKQADKSSMNRFRELANQGQLNHVAKLRIAAVYALSGKTSVAKDLIRDFDVNVALDSIESSTNNYGSKQRNLAMILETYVLLEESLKAKTIADRIASELSSKTYMSTQTTSYCLLAMSKYATYVGNKGINLVYNLNGSKNEPIKTNKAVILDGLKVHSGHNSIKIENKNDNLIYVRLINEGILPIGSERTVEKNMTINLAFTDKSGQRVDVSNLSQGTNFVAHIVLGNHTGSKVNDIALKALFPSGWEIVNSRFNTGSSLNSSMTHEDIRDDRVNFYFDMAPGQEKSFKVLLNASYLGSYYLPGLQAEAMYNPDYFARNKGQWVKVTE</sequence>